<dbReference type="InterPro" id="IPR012858">
    <property type="entry name" value="DC_STAMP-like"/>
</dbReference>
<feature type="domain" description="Dendritic cell-specific transmembrane protein-like" evidence="6">
    <location>
        <begin position="438"/>
        <end position="628"/>
    </location>
</feature>
<dbReference type="PANTHER" id="PTHR21041">
    <property type="entry name" value="DENDRITIC CELL-SPECIFIC TRANSMEMBRANE PROTEIN"/>
    <property type="match status" value="1"/>
</dbReference>
<feature type="transmembrane region" description="Helical" evidence="5">
    <location>
        <begin position="583"/>
        <end position="604"/>
    </location>
</feature>
<evidence type="ECO:0000259" key="6">
    <source>
        <dbReference type="Pfam" id="PF07782"/>
    </source>
</evidence>
<dbReference type="Pfam" id="PF26039">
    <property type="entry name" value="Dcst2"/>
    <property type="match status" value="1"/>
</dbReference>
<keyword evidence="4 5" id="KW-0472">Membrane</keyword>
<evidence type="ECO:0000256" key="5">
    <source>
        <dbReference type="SAM" id="Phobius"/>
    </source>
</evidence>
<dbReference type="GO" id="GO:0016020">
    <property type="term" value="C:membrane"/>
    <property type="evidence" value="ECO:0007669"/>
    <property type="project" value="UniProtKB-SubCell"/>
</dbReference>
<feature type="transmembrane region" description="Helical" evidence="5">
    <location>
        <begin position="487"/>
        <end position="509"/>
    </location>
</feature>
<reference evidence="7" key="2">
    <citation type="submission" date="2025-08" db="UniProtKB">
        <authorList>
            <consortium name="Ensembl"/>
        </authorList>
    </citation>
    <scope>IDENTIFICATION</scope>
</reference>
<feature type="transmembrane region" description="Helical" evidence="5">
    <location>
        <begin position="406"/>
        <end position="428"/>
    </location>
</feature>
<dbReference type="InterPro" id="IPR051856">
    <property type="entry name" value="CSR-E3_Ligase_Protein"/>
</dbReference>
<dbReference type="Ensembl" id="ENSCHIT00010050715.1">
    <property type="protein sequence ID" value="ENSCHIP00010036079.1"/>
    <property type="gene ID" value="ENSCHIG00010026874.1"/>
</dbReference>
<evidence type="ECO:0000256" key="4">
    <source>
        <dbReference type="ARBA" id="ARBA00023136"/>
    </source>
</evidence>
<dbReference type="Pfam" id="PF07782">
    <property type="entry name" value="DC_STAMP"/>
    <property type="match status" value="1"/>
</dbReference>
<evidence type="ECO:0000313" key="7">
    <source>
        <dbReference type="Ensembl" id="ENSCHIP00010036079.1"/>
    </source>
</evidence>
<reference evidence="7" key="1">
    <citation type="submission" date="2019-03" db="EMBL/GenBank/DDBJ databases">
        <title>Genome sequencing and reference-guided assembly of Black Bengal Goat (Capra hircus).</title>
        <authorList>
            <person name="Siddiki A.Z."/>
            <person name="Baten A."/>
            <person name="Billah M."/>
            <person name="Alam M.A.U."/>
            <person name="Shawrob K.S.M."/>
            <person name="Saha S."/>
            <person name="Chowdhury M."/>
            <person name="Rahman A.H."/>
            <person name="Stear M."/>
            <person name="Miah G."/>
            <person name="Das G.B."/>
            <person name="Hossain M.M."/>
            <person name="Kumkum M."/>
            <person name="Islam M.S."/>
            <person name="Mollah A.M."/>
            <person name="Ahsan A."/>
            <person name="Tusar F."/>
            <person name="Khan M.K.I."/>
        </authorList>
    </citation>
    <scope>NUCLEOTIDE SEQUENCE [LARGE SCALE GENOMIC DNA]</scope>
</reference>
<dbReference type="PANTHER" id="PTHR21041:SF6">
    <property type="entry name" value="DC-STAMP DOMAIN-CONTAINING PROTEIN 2"/>
    <property type="match status" value="1"/>
</dbReference>
<keyword evidence="3 5" id="KW-1133">Transmembrane helix</keyword>
<keyword evidence="2 5" id="KW-0812">Transmembrane</keyword>
<proteinExistence type="predicted"/>
<dbReference type="AlphaFoldDB" id="A0A8C2RYL5"/>
<name>A0A8C2RYL5_CAPHI</name>
<protein>
    <recommendedName>
        <fullName evidence="6">Dendritic cell-specific transmembrane protein-like domain-containing protein</fullName>
    </recommendedName>
</protein>
<comment type="subcellular location">
    <subcellularLocation>
        <location evidence="1">Membrane</location>
        <topology evidence="1">Multi-pass membrane protein</topology>
    </subcellularLocation>
</comment>
<organism evidence="7">
    <name type="scientific">Capra hircus</name>
    <name type="common">Goat</name>
    <dbReference type="NCBI Taxonomy" id="9925"/>
    <lineage>
        <taxon>Eukaryota</taxon>
        <taxon>Metazoa</taxon>
        <taxon>Chordata</taxon>
        <taxon>Craniata</taxon>
        <taxon>Vertebrata</taxon>
        <taxon>Euteleostomi</taxon>
        <taxon>Mammalia</taxon>
        <taxon>Eutheria</taxon>
        <taxon>Laurasiatheria</taxon>
        <taxon>Artiodactyla</taxon>
        <taxon>Ruminantia</taxon>
        <taxon>Pecora</taxon>
        <taxon>Bovidae</taxon>
        <taxon>Caprinae</taxon>
        <taxon>Capra</taxon>
    </lineage>
</organism>
<evidence type="ECO:0000256" key="3">
    <source>
        <dbReference type="ARBA" id="ARBA00022989"/>
    </source>
</evidence>
<accession>A0A8C2RYL5</accession>
<sequence>MVRNSRAFKEPQNLVGLTWRQANIWSPQPCPRSRRMLRSPWRQRSQAWRGLWSAAQGALSWACPWPQPTGCWSCWWKGTAPGAAWWAPSLWPPSLVWAWGSPARSGSLSFCCCPRPSPVSLVPSAGGGPGRGWSRRDLAGEGSRRKPCCLPYGTCMCCHGQGCWLGSHGALSPEQGRTLLLVAAFGLVLQGPCANTLRNFTQASEAVACGAELALNQTAKVLERAKQPLISALNKIKAIAQRAKQVADRVRKFFRSIMDGVKHVARALRNVWYWLLHIGDVCNSELGNPYLKCARVFDDAKDSCMKAIPQAYHLCFVLMPFKLMLCGLASVAQVFCIIPGYIQTFLRETMSTPVRNLIDRVRQEFEFNMTATHYFFVDLNASRSLSQVALDLHEAVSMKLYRVREALALMGYTTPLLLLLLYLQALYYRYGYLNWDGFDNIYITSRFLRMEAVRSRAGLPTVLPLTAHEARHYIQPGSIFLSRWEQIFCILAIFHLAQHLLLVLFLVFLDYAVFWVLDLARYHLQGEIVARSPVFVSITVEGTGSTGKIYRDLVSAFDVLQQGNITVLSRRCRLHPSEPDSTGYIVIGIMYGLCFFVTLFGNYVSRLRRLVCASYYPSREQERISYLYNVLLSRRTKLLAALYRSVRRRAADHGHMSVLQVLAGR</sequence>
<evidence type="ECO:0000256" key="2">
    <source>
        <dbReference type="ARBA" id="ARBA00022692"/>
    </source>
</evidence>
<evidence type="ECO:0000256" key="1">
    <source>
        <dbReference type="ARBA" id="ARBA00004141"/>
    </source>
</evidence>